<dbReference type="AlphaFoldDB" id="A0A9P6NIA1"/>
<sequence length="176" mass="19847">MDAMRLFIALNLLASPLQPSSLRKAHKDLPNDTTITLYWTPGYEGVEMNEEAEKAAKKAAEEDEERLNLPISLEGLLLHAKRLTKRRGADPVSPSQTSSAMIADASDKLGKGQASAIFQLQCGHNVLRKCLDRINAEPNERCESCNAIESPAHSLIYRRRYTKQRRDFRKSLRKNK</sequence>
<organism evidence="1 2">
    <name type="scientific">Cronartium quercuum f. sp. fusiforme G11</name>
    <dbReference type="NCBI Taxonomy" id="708437"/>
    <lineage>
        <taxon>Eukaryota</taxon>
        <taxon>Fungi</taxon>
        <taxon>Dikarya</taxon>
        <taxon>Basidiomycota</taxon>
        <taxon>Pucciniomycotina</taxon>
        <taxon>Pucciniomycetes</taxon>
        <taxon>Pucciniales</taxon>
        <taxon>Coleosporiaceae</taxon>
        <taxon>Cronartium</taxon>
    </lineage>
</organism>
<evidence type="ECO:0000313" key="1">
    <source>
        <dbReference type="EMBL" id="KAG0144140.1"/>
    </source>
</evidence>
<dbReference type="Proteomes" id="UP000886653">
    <property type="component" value="Unassembled WGS sequence"/>
</dbReference>
<evidence type="ECO:0008006" key="3">
    <source>
        <dbReference type="Google" id="ProtNLM"/>
    </source>
</evidence>
<comment type="caution">
    <text evidence="1">The sequence shown here is derived from an EMBL/GenBank/DDBJ whole genome shotgun (WGS) entry which is preliminary data.</text>
</comment>
<accession>A0A9P6NIA1</accession>
<evidence type="ECO:0000313" key="2">
    <source>
        <dbReference type="Proteomes" id="UP000886653"/>
    </source>
</evidence>
<reference evidence="1" key="1">
    <citation type="submission" date="2013-11" db="EMBL/GenBank/DDBJ databases">
        <title>Genome sequence of the fusiform rust pathogen reveals effectors for host alternation and coevolution with pine.</title>
        <authorList>
            <consortium name="DOE Joint Genome Institute"/>
            <person name="Smith K."/>
            <person name="Pendleton A."/>
            <person name="Kubisiak T."/>
            <person name="Anderson C."/>
            <person name="Salamov A."/>
            <person name="Aerts A."/>
            <person name="Riley R."/>
            <person name="Clum A."/>
            <person name="Lindquist E."/>
            <person name="Ence D."/>
            <person name="Campbell M."/>
            <person name="Kronenberg Z."/>
            <person name="Feau N."/>
            <person name="Dhillon B."/>
            <person name="Hamelin R."/>
            <person name="Burleigh J."/>
            <person name="Smith J."/>
            <person name="Yandell M."/>
            <person name="Nelson C."/>
            <person name="Grigoriev I."/>
            <person name="Davis J."/>
        </authorList>
    </citation>
    <scope>NUCLEOTIDE SEQUENCE</scope>
    <source>
        <strain evidence="1">G11</strain>
    </source>
</reference>
<keyword evidence="2" id="KW-1185">Reference proteome</keyword>
<dbReference type="EMBL" id="MU167302">
    <property type="protein sequence ID" value="KAG0144140.1"/>
    <property type="molecule type" value="Genomic_DNA"/>
</dbReference>
<name>A0A9P6NIA1_9BASI</name>
<proteinExistence type="predicted"/>
<gene>
    <name evidence="1" type="ORF">CROQUDRAFT_108725</name>
</gene>
<protein>
    <recommendedName>
        <fullName evidence="3">RNase H type-1 domain-containing protein</fullName>
    </recommendedName>
</protein>
<dbReference type="OrthoDB" id="3267074at2759"/>